<evidence type="ECO:0000256" key="1">
    <source>
        <dbReference type="ARBA" id="ARBA00004651"/>
    </source>
</evidence>
<feature type="transmembrane region" description="Helical" evidence="10">
    <location>
        <begin position="29"/>
        <end position="47"/>
    </location>
</feature>
<comment type="similarity">
    <text evidence="9">Belongs to the OXA1/ALB3/YidC family.</text>
</comment>
<protein>
    <recommendedName>
        <fullName evidence="11">Membrane insertase YidC/Oxa/ALB C-terminal domain-containing protein</fullName>
    </recommendedName>
</protein>
<evidence type="ECO:0000256" key="4">
    <source>
        <dbReference type="ARBA" id="ARBA00022692"/>
    </source>
</evidence>
<dbReference type="PANTHER" id="PTHR12428">
    <property type="entry name" value="OXA1"/>
    <property type="match status" value="1"/>
</dbReference>
<name>A0A1G2LTT9_9BACT</name>
<dbReference type="GO" id="GO:0051205">
    <property type="term" value="P:protein insertion into membrane"/>
    <property type="evidence" value="ECO:0007669"/>
    <property type="project" value="TreeGrafter"/>
</dbReference>
<keyword evidence="3" id="KW-1003">Cell membrane</keyword>
<dbReference type="NCBIfam" id="TIGR03592">
    <property type="entry name" value="yidC_oxa1_cterm"/>
    <property type="match status" value="1"/>
</dbReference>
<keyword evidence="7 10" id="KW-0472">Membrane</keyword>
<feature type="transmembrane region" description="Helical" evidence="10">
    <location>
        <begin position="200"/>
        <end position="226"/>
    </location>
</feature>
<evidence type="ECO:0000313" key="12">
    <source>
        <dbReference type="EMBL" id="OHA14211.1"/>
    </source>
</evidence>
<evidence type="ECO:0000256" key="5">
    <source>
        <dbReference type="ARBA" id="ARBA00022927"/>
    </source>
</evidence>
<feature type="transmembrane region" description="Helical" evidence="10">
    <location>
        <begin position="97"/>
        <end position="118"/>
    </location>
</feature>
<dbReference type="PANTHER" id="PTHR12428:SF65">
    <property type="entry name" value="CYTOCHROME C OXIDASE ASSEMBLY PROTEIN COX18, MITOCHONDRIAL"/>
    <property type="match status" value="1"/>
</dbReference>
<dbReference type="Proteomes" id="UP000177171">
    <property type="component" value="Unassembled WGS sequence"/>
</dbReference>
<dbReference type="EMBL" id="MHQY01000013">
    <property type="protein sequence ID" value="OHA14211.1"/>
    <property type="molecule type" value="Genomic_DNA"/>
</dbReference>
<gene>
    <name evidence="12" type="ORF">A3G49_03160</name>
</gene>
<dbReference type="CDD" id="cd20070">
    <property type="entry name" value="5TM_YidC_Alb3"/>
    <property type="match status" value="1"/>
</dbReference>
<evidence type="ECO:0000256" key="3">
    <source>
        <dbReference type="ARBA" id="ARBA00022475"/>
    </source>
</evidence>
<keyword evidence="8" id="KW-0143">Chaperone</keyword>
<dbReference type="InterPro" id="IPR047196">
    <property type="entry name" value="YidC_ALB_C"/>
</dbReference>
<evidence type="ECO:0000256" key="6">
    <source>
        <dbReference type="ARBA" id="ARBA00022989"/>
    </source>
</evidence>
<proteinExistence type="inferred from homology"/>
<dbReference type="AlphaFoldDB" id="A0A1G2LTT9"/>
<dbReference type="GO" id="GO:0032977">
    <property type="term" value="F:membrane insertase activity"/>
    <property type="evidence" value="ECO:0007669"/>
    <property type="project" value="InterPro"/>
</dbReference>
<feature type="domain" description="Membrane insertase YidC/Oxa/ALB C-terminal" evidence="11">
    <location>
        <begin position="28"/>
        <end position="233"/>
    </location>
</feature>
<feature type="transmembrane region" description="Helical" evidence="10">
    <location>
        <begin position="7"/>
        <end position="23"/>
    </location>
</feature>
<dbReference type="GO" id="GO:0005886">
    <property type="term" value="C:plasma membrane"/>
    <property type="evidence" value="ECO:0007669"/>
    <property type="project" value="UniProtKB-SubCell"/>
</dbReference>
<keyword evidence="2" id="KW-0813">Transport</keyword>
<evidence type="ECO:0000259" key="11">
    <source>
        <dbReference type="Pfam" id="PF02096"/>
    </source>
</evidence>
<sequence length="236" mass="27077">MLIYNEVIYRPFLNGLILIYSFLPVHDMGLAIVIFTVLIRVLIYPLSHYSLKAQKKMVVIQPKIKEIQEKYKDKKEEQTRRIMELYKEHKTNPFSGCVLLILQLPVFIALFQVFRYGFDVSSFSYLYSFMPHPDSINPLFLGIIDVTKRNIFLSVLVGASQYVQALTMPQPQIGGGEQGSSFAGEFSKAMQANTKYMLPIFMAFISFSLPSALALYFTVSNVFVILQQMIVNRKTQ</sequence>
<accession>A0A1G2LTT9</accession>
<dbReference type="GO" id="GO:0015031">
    <property type="term" value="P:protein transport"/>
    <property type="evidence" value="ECO:0007669"/>
    <property type="project" value="UniProtKB-KW"/>
</dbReference>
<evidence type="ECO:0000256" key="8">
    <source>
        <dbReference type="ARBA" id="ARBA00023186"/>
    </source>
</evidence>
<evidence type="ECO:0000256" key="9">
    <source>
        <dbReference type="RuleBase" id="RU003945"/>
    </source>
</evidence>
<reference evidence="12 13" key="1">
    <citation type="journal article" date="2016" name="Nat. Commun.">
        <title>Thousands of microbial genomes shed light on interconnected biogeochemical processes in an aquifer system.</title>
        <authorList>
            <person name="Anantharaman K."/>
            <person name="Brown C.T."/>
            <person name="Hug L.A."/>
            <person name="Sharon I."/>
            <person name="Castelle C.J."/>
            <person name="Probst A.J."/>
            <person name="Thomas B.C."/>
            <person name="Singh A."/>
            <person name="Wilkins M.J."/>
            <person name="Karaoz U."/>
            <person name="Brodie E.L."/>
            <person name="Williams K.H."/>
            <person name="Hubbard S.S."/>
            <person name="Banfield J.F."/>
        </authorList>
    </citation>
    <scope>NUCLEOTIDE SEQUENCE [LARGE SCALE GENOMIC DNA]</scope>
</reference>
<comment type="subcellular location">
    <subcellularLocation>
        <location evidence="1">Cell membrane</location>
        <topology evidence="1">Multi-pass membrane protein</topology>
    </subcellularLocation>
    <subcellularLocation>
        <location evidence="9">Membrane</location>
        <topology evidence="9">Multi-pass membrane protein</topology>
    </subcellularLocation>
</comment>
<dbReference type="Pfam" id="PF02096">
    <property type="entry name" value="60KD_IMP"/>
    <property type="match status" value="1"/>
</dbReference>
<comment type="caution">
    <text evidence="12">The sequence shown here is derived from an EMBL/GenBank/DDBJ whole genome shotgun (WGS) entry which is preliminary data.</text>
</comment>
<organism evidence="12 13">
    <name type="scientific">Candidatus Sungbacteria bacterium RIFCSPLOWO2_12_FULL_41_11</name>
    <dbReference type="NCBI Taxonomy" id="1802286"/>
    <lineage>
        <taxon>Bacteria</taxon>
        <taxon>Candidatus Sungiibacteriota</taxon>
    </lineage>
</organism>
<evidence type="ECO:0000256" key="10">
    <source>
        <dbReference type="SAM" id="Phobius"/>
    </source>
</evidence>
<evidence type="ECO:0000256" key="2">
    <source>
        <dbReference type="ARBA" id="ARBA00022448"/>
    </source>
</evidence>
<keyword evidence="5" id="KW-0653">Protein transport</keyword>
<keyword evidence="6 10" id="KW-1133">Transmembrane helix</keyword>
<dbReference type="InterPro" id="IPR001708">
    <property type="entry name" value="YidC/ALB3/OXA1/COX18"/>
</dbReference>
<dbReference type="InterPro" id="IPR028055">
    <property type="entry name" value="YidC/Oxa/ALB_C"/>
</dbReference>
<keyword evidence="4 9" id="KW-0812">Transmembrane</keyword>
<evidence type="ECO:0000313" key="13">
    <source>
        <dbReference type="Proteomes" id="UP000177171"/>
    </source>
</evidence>
<evidence type="ECO:0000256" key="7">
    <source>
        <dbReference type="ARBA" id="ARBA00023136"/>
    </source>
</evidence>